<keyword evidence="2" id="KW-1185">Reference proteome</keyword>
<evidence type="ECO:0000313" key="2">
    <source>
        <dbReference type="Proteomes" id="UP000824881"/>
    </source>
</evidence>
<name>A0ACB7IQH5_PLECO</name>
<reference evidence="1 2" key="1">
    <citation type="journal article" date="2021" name="Appl. Environ. Microbiol.">
        <title>Genetic linkage and physical mapping for an oyster mushroom Pleurotus cornucopiae and QTL analysis for the trait cap color.</title>
        <authorList>
            <person name="Zhang Y."/>
            <person name="Gao W."/>
            <person name="Sonnenberg A."/>
            <person name="Chen Q."/>
            <person name="Zhang J."/>
            <person name="Huang C."/>
        </authorList>
    </citation>
    <scope>NUCLEOTIDE SEQUENCE [LARGE SCALE GENOMIC DNA]</scope>
    <source>
        <strain evidence="1">CCMSSC00406</strain>
    </source>
</reference>
<comment type="caution">
    <text evidence="1">The sequence shown here is derived from an EMBL/GenBank/DDBJ whole genome shotgun (WGS) entry which is preliminary data.</text>
</comment>
<dbReference type="Proteomes" id="UP000824881">
    <property type="component" value="Unassembled WGS sequence"/>
</dbReference>
<sequence>MWARDIADPIDGNIYGSHLVYLEHQFNATTKKSHSHGVFLLSAAGADILLLTPPGSAMSLVEYRMIGGVLDFYFFSSPTPQDVIEQYRVLVGLPTWQPIWGFGFHLCRWGYQNIDETCQQVLAMKAANCKGNLKMADSASLAEGESKDMNKTNYNT</sequence>
<dbReference type="EMBL" id="WQMT02000008">
    <property type="protein sequence ID" value="KAG9219873.1"/>
    <property type="molecule type" value="Genomic_DNA"/>
</dbReference>
<proteinExistence type="predicted"/>
<gene>
    <name evidence="1" type="ORF">CCMSSC00406_0009620</name>
</gene>
<protein>
    <submittedName>
        <fullName evidence="1">Uncharacterized protein</fullName>
    </submittedName>
</protein>
<organism evidence="1 2">
    <name type="scientific">Pleurotus cornucopiae</name>
    <name type="common">Cornucopia mushroom</name>
    <dbReference type="NCBI Taxonomy" id="5321"/>
    <lineage>
        <taxon>Eukaryota</taxon>
        <taxon>Fungi</taxon>
        <taxon>Dikarya</taxon>
        <taxon>Basidiomycota</taxon>
        <taxon>Agaricomycotina</taxon>
        <taxon>Agaricomycetes</taxon>
        <taxon>Agaricomycetidae</taxon>
        <taxon>Agaricales</taxon>
        <taxon>Pleurotineae</taxon>
        <taxon>Pleurotaceae</taxon>
        <taxon>Pleurotus</taxon>
    </lineage>
</organism>
<evidence type="ECO:0000313" key="1">
    <source>
        <dbReference type="EMBL" id="KAG9219873.1"/>
    </source>
</evidence>
<accession>A0ACB7IQH5</accession>